<dbReference type="InterPro" id="IPR008969">
    <property type="entry name" value="CarboxyPept-like_regulatory"/>
</dbReference>
<keyword evidence="8" id="KW-0732">Signal</keyword>
<dbReference type="Pfam" id="PF07715">
    <property type="entry name" value="Plug"/>
    <property type="match status" value="1"/>
</dbReference>
<dbReference type="NCBIfam" id="TIGR04056">
    <property type="entry name" value="OMP_RagA_SusC"/>
    <property type="match status" value="1"/>
</dbReference>
<evidence type="ECO:0000256" key="1">
    <source>
        <dbReference type="ARBA" id="ARBA00004571"/>
    </source>
</evidence>
<reference evidence="10 11" key="1">
    <citation type="submission" date="2019-04" db="EMBL/GenBank/DDBJ databases">
        <title>Microbes associate with the intestines of laboratory mice.</title>
        <authorList>
            <person name="Navarre W."/>
            <person name="Wong E."/>
            <person name="Huang K."/>
            <person name="Tropini C."/>
            <person name="Ng K."/>
            <person name="Yu B."/>
        </authorList>
    </citation>
    <scope>NUCLEOTIDE SEQUENCE [LARGE SCALE GENOMIC DNA]</scope>
    <source>
        <strain evidence="10 11">NM69_E16B</strain>
    </source>
</reference>
<evidence type="ECO:0000256" key="2">
    <source>
        <dbReference type="ARBA" id="ARBA00022448"/>
    </source>
</evidence>
<dbReference type="InterPro" id="IPR023997">
    <property type="entry name" value="TonB-dep_OMP_SusC/RagA_CS"/>
</dbReference>
<keyword evidence="2 7" id="KW-0813">Transport</keyword>
<dbReference type="InterPro" id="IPR036942">
    <property type="entry name" value="Beta-barrel_TonB_sf"/>
</dbReference>
<keyword evidence="5 7" id="KW-0472">Membrane</keyword>
<dbReference type="Gene3D" id="2.60.40.1120">
    <property type="entry name" value="Carboxypeptidase-like, regulatory domain"/>
    <property type="match status" value="1"/>
</dbReference>
<evidence type="ECO:0000259" key="9">
    <source>
        <dbReference type="Pfam" id="PF07715"/>
    </source>
</evidence>
<evidence type="ECO:0000256" key="3">
    <source>
        <dbReference type="ARBA" id="ARBA00022452"/>
    </source>
</evidence>
<organism evidence="10 11">
    <name type="scientific">Bacteroides muris</name>
    <name type="common">ex Afrizal et al. 2022</name>
    <dbReference type="NCBI Taxonomy" id="2516960"/>
    <lineage>
        <taxon>Bacteria</taxon>
        <taxon>Pseudomonadati</taxon>
        <taxon>Bacteroidota</taxon>
        <taxon>Bacteroidia</taxon>
        <taxon>Bacteroidales</taxon>
        <taxon>Bacteroidaceae</taxon>
        <taxon>Bacteroides</taxon>
    </lineage>
</organism>
<dbReference type="InterPro" id="IPR039426">
    <property type="entry name" value="TonB-dep_rcpt-like"/>
</dbReference>
<name>A0A4S2B0N5_9BACE</name>
<dbReference type="InterPro" id="IPR023996">
    <property type="entry name" value="TonB-dep_OMP_SusC/RagA"/>
</dbReference>
<dbReference type="SUPFAM" id="SSF49464">
    <property type="entry name" value="Carboxypeptidase regulatory domain-like"/>
    <property type="match status" value="1"/>
</dbReference>
<keyword evidence="10" id="KW-0675">Receptor</keyword>
<evidence type="ECO:0000313" key="11">
    <source>
        <dbReference type="Proteomes" id="UP000310532"/>
    </source>
</evidence>
<dbReference type="Gene3D" id="2.40.170.20">
    <property type="entry name" value="TonB-dependent receptor, beta-barrel domain"/>
    <property type="match status" value="1"/>
</dbReference>
<dbReference type="Proteomes" id="UP000310532">
    <property type="component" value="Unassembled WGS sequence"/>
</dbReference>
<dbReference type="InterPro" id="IPR012910">
    <property type="entry name" value="Plug_dom"/>
</dbReference>
<gene>
    <name evidence="10" type="ORF">E5355_06670</name>
</gene>
<dbReference type="EMBL" id="SRYZ01000010">
    <property type="protein sequence ID" value="TGY07345.1"/>
    <property type="molecule type" value="Genomic_DNA"/>
</dbReference>
<dbReference type="InterPro" id="IPR037066">
    <property type="entry name" value="Plug_dom_sf"/>
</dbReference>
<keyword evidence="3 7" id="KW-1134">Transmembrane beta strand</keyword>
<feature type="domain" description="TonB-dependent receptor plug" evidence="9">
    <location>
        <begin position="133"/>
        <end position="235"/>
    </location>
</feature>
<evidence type="ECO:0000256" key="4">
    <source>
        <dbReference type="ARBA" id="ARBA00022692"/>
    </source>
</evidence>
<dbReference type="Pfam" id="PF13715">
    <property type="entry name" value="CarbopepD_reg_2"/>
    <property type="match status" value="1"/>
</dbReference>
<dbReference type="FunFam" id="2.60.40.1120:FF:000003">
    <property type="entry name" value="Outer membrane protein Omp121"/>
    <property type="match status" value="1"/>
</dbReference>
<dbReference type="GO" id="GO:0009279">
    <property type="term" value="C:cell outer membrane"/>
    <property type="evidence" value="ECO:0007669"/>
    <property type="project" value="UniProtKB-SubCell"/>
</dbReference>
<dbReference type="NCBIfam" id="TIGR04057">
    <property type="entry name" value="SusC_RagA_signa"/>
    <property type="match status" value="1"/>
</dbReference>
<evidence type="ECO:0000256" key="5">
    <source>
        <dbReference type="ARBA" id="ARBA00023136"/>
    </source>
</evidence>
<dbReference type="Gene3D" id="2.170.130.10">
    <property type="entry name" value="TonB-dependent receptor, plug domain"/>
    <property type="match status" value="1"/>
</dbReference>
<dbReference type="AlphaFoldDB" id="A0A4S2B0N5"/>
<keyword evidence="6 7" id="KW-0998">Cell outer membrane</keyword>
<keyword evidence="11" id="KW-1185">Reference proteome</keyword>
<comment type="caution">
    <text evidence="10">The sequence shown here is derived from an EMBL/GenBank/DDBJ whole genome shotgun (WGS) entry which is preliminary data.</text>
</comment>
<protein>
    <submittedName>
        <fullName evidence="10">TonB-dependent receptor</fullName>
    </submittedName>
</protein>
<keyword evidence="4 7" id="KW-0812">Transmembrane</keyword>
<dbReference type="SUPFAM" id="SSF56935">
    <property type="entry name" value="Porins"/>
    <property type="match status" value="1"/>
</dbReference>
<accession>A0A4S2B0N5</accession>
<evidence type="ECO:0000256" key="7">
    <source>
        <dbReference type="PROSITE-ProRule" id="PRU01360"/>
    </source>
</evidence>
<feature type="signal peptide" evidence="8">
    <location>
        <begin position="1"/>
        <end position="28"/>
    </location>
</feature>
<dbReference type="PROSITE" id="PS52016">
    <property type="entry name" value="TONB_DEPENDENT_REC_3"/>
    <property type="match status" value="1"/>
</dbReference>
<evidence type="ECO:0000313" key="10">
    <source>
        <dbReference type="EMBL" id="TGY07345.1"/>
    </source>
</evidence>
<feature type="chain" id="PRO_5020461823" evidence="8">
    <location>
        <begin position="29"/>
        <end position="1073"/>
    </location>
</feature>
<dbReference type="RefSeq" id="WP_136009682.1">
    <property type="nucleotide sequence ID" value="NZ_SRYZ01000010.1"/>
</dbReference>
<comment type="subcellular location">
    <subcellularLocation>
        <location evidence="1 7">Cell outer membrane</location>
        <topology evidence="1 7">Multi-pass membrane protein</topology>
    </subcellularLocation>
</comment>
<comment type="similarity">
    <text evidence="7">Belongs to the TonB-dependent receptor family.</text>
</comment>
<sequence length="1073" mass="117784">MNLNFRRTALLVGICSAVSLTYTPQLFAASVDAIDAVQQAKKITGTVTDAMGPVIGANVLEKGTTNGVITDIDGNFTLNVQPGATIVVSFIGYQPQEIVVGNQTSFKIQLKEDTELLDEVVVVGYGVQKKKLVTGATVQVKGEDIAKLNTTSALGALQSQTPGVNITSNNGQPGEGFKVNIRGLGTIGDSAPLYVIDGVAGGDINTLNPADIESVDVLKDAASAAIYGSRAANGVILVTTKQGRMGKLEISYDGYVGWQNVYKMPDLLNAREYMAMQDEILFNEGQSMNNWESLLGSRVYGMVQDGWKGTDWFDAIREKDALTQNHAINLTGGNEMSKFSMGFSYTNQDGILGKPFASSYDRYTARINSDHVLLKGKDFDIIKIGENLNFSYSTKNGVGQGNQYWNDVYLALSACPLLPMYDAEGNLYDQADKTADGWNLQGSIGNPVIDLVANRGQNLNRNYNLNATAYLEIQPIKGLKYRGQFSYRMSSSSYRSFTTPYNASTTAANSSYSVTQNASLGHNISLENVISYVLPKLGGHSIDALIGQSFEKTAVGETIEVKNSVNEGSQLPTLNGQFDHAWITNTANVNSSSFKGEPWGDWAMASFFGRVNWNYNEKYMATAIIRADGSSNFARGNRWGYFPSVSAGWVISNENWMESTKGWMDFLKIRASWGQNGNQSISNFQYVSSVAFDKYNVYNFGSTSLGTTDSKATGGYAKNLPNPDVSWETSEQLNIGLDARFLNNRLGFAFDWYKKTTKDWLITAPIVATAGTGAPVINGGDVENKGFEIALNWNDNIGKDFRYGVNINFSHNKNEVTRIANSEGIIHGEANVLSQGTNEMYRAQVGYPIGYFYGYQSSGVFQNQAEIDAWKAAGNGFLQGTPQPGDLIFTDRNHDGVINEADKTMIGDPNPDYRLGLSINLAYKGFDLSVTANGAFGQQIAKSYRRFADSRYNNYTTDVFKRWHGEGTSNSYPRLTDGSNVNFKEISDIYIEDADYLRIQNVTFGYDFKKLFPKMPLQQARLYVQVQNLYTFTGYSGLDPEVGYGFDKSWVTGIDLGSYPQPRTVLVGANIKF</sequence>
<evidence type="ECO:0000256" key="8">
    <source>
        <dbReference type="SAM" id="SignalP"/>
    </source>
</evidence>
<proteinExistence type="inferred from homology"/>
<evidence type="ECO:0000256" key="6">
    <source>
        <dbReference type="ARBA" id="ARBA00023237"/>
    </source>
</evidence>